<dbReference type="InterPro" id="IPR008969">
    <property type="entry name" value="CarboxyPept-like_regulatory"/>
</dbReference>
<evidence type="ECO:0000256" key="3">
    <source>
        <dbReference type="ARBA" id="ARBA00022452"/>
    </source>
</evidence>
<keyword evidence="4 10" id="KW-0812">Transmembrane</keyword>
<reference evidence="14 15" key="1">
    <citation type="submission" date="2018-12" db="EMBL/GenBank/DDBJ databases">
        <title>Marinifilum JC070 sp. nov., a marine bacterium isolated from Yongle Blue Hole in the South China Sea.</title>
        <authorList>
            <person name="Fu T."/>
        </authorList>
    </citation>
    <scope>NUCLEOTIDE SEQUENCE [LARGE SCALE GENOMIC DNA]</scope>
    <source>
        <strain evidence="14 15">JC070</strain>
    </source>
</reference>
<keyword evidence="15" id="KW-1185">Reference proteome</keyword>
<dbReference type="Gene3D" id="2.40.170.20">
    <property type="entry name" value="TonB-dependent receptor, beta-barrel domain"/>
    <property type="match status" value="1"/>
</dbReference>
<comment type="similarity">
    <text evidence="10 11">Belongs to the TonB-dependent receptor family.</text>
</comment>
<proteinExistence type="inferred from homology"/>
<dbReference type="InterPro" id="IPR012910">
    <property type="entry name" value="Plug_dom"/>
</dbReference>
<dbReference type="Gene3D" id="2.60.40.1120">
    <property type="entry name" value="Carboxypeptidase-like, regulatory domain"/>
    <property type="match status" value="1"/>
</dbReference>
<dbReference type="InterPro" id="IPR037066">
    <property type="entry name" value="Plug_dom_sf"/>
</dbReference>
<dbReference type="Gene3D" id="2.170.130.10">
    <property type="entry name" value="TonB-dependent receptor, plug domain"/>
    <property type="match status" value="1"/>
</dbReference>
<comment type="caution">
    <text evidence="14">The sequence shown here is derived from an EMBL/GenBank/DDBJ whole genome shotgun (WGS) entry which is preliminary data.</text>
</comment>
<dbReference type="SUPFAM" id="SSF49464">
    <property type="entry name" value="Carboxypeptidase regulatory domain-like"/>
    <property type="match status" value="1"/>
</dbReference>
<protein>
    <submittedName>
        <fullName evidence="14">SusC/RagA family TonB-linked outer membrane protein</fullName>
    </submittedName>
</protein>
<keyword evidence="7 10" id="KW-0472">Membrane</keyword>
<feature type="domain" description="TonB-dependent receptor-like beta-barrel" evidence="12">
    <location>
        <begin position="423"/>
        <end position="823"/>
    </location>
</feature>
<evidence type="ECO:0000256" key="4">
    <source>
        <dbReference type="ARBA" id="ARBA00022692"/>
    </source>
</evidence>
<evidence type="ECO:0000256" key="11">
    <source>
        <dbReference type="RuleBase" id="RU003357"/>
    </source>
</evidence>
<keyword evidence="6 11" id="KW-0798">TonB box</keyword>
<evidence type="ECO:0000256" key="2">
    <source>
        <dbReference type="ARBA" id="ARBA00022448"/>
    </source>
</evidence>
<evidence type="ECO:0000259" key="12">
    <source>
        <dbReference type="Pfam" id="PF00593"/>
    </source>
</evidence>
<evidence type="ECO:0000256" key="8">
    <source>
        <dbReference type="ARBA" id="ARBA00023170"/>
    </source>
</evidence>
<dbReference type="Pfam" id="PF07715">
    <property type="entry name" value="Plug"/>
    <property type="match status" value="1"/>
</dbReference>
<accession>A0ABX1X2D8</accession>
<dbReference type="InterPro" id="IPR023996">
    <property type="entry name" value="TonB-dep_OMP_SusC/RagA"/>
</dbReference>
<gene>
    <name evidence="14" type="ORF">ELS83_20870</name>
</gene>
<keyword evidence="5" id="KW-0732">Signal</keyword>
<evidence type="ECO:0000313" key="14">
    <source>
        <dbReference type="EMBL" id="NOU62255.1"/>
    </source>
</evidence>
<dbReference type="NCBIfam" id="TIGR04057">
    <property type="entry name" value="SusC_RagA_signa"/>
    <property type="match status" value="1"/>
</dbReference>
<keyword evidence="9 10" id="KW-0998">Cell outer membrane</keyword>
<dbReference type="Pfam" id="PF13715">
    <property type="entry name" value="CarbopepD_reg_2"/>
    <property type="match status" value="1"/>
</dbReference>
<keyword evidence="3 10" id="KW-1134">Transmembrane beta strand</keyword>
<dbReference type="EMBL" id="RZNH01000060">
    <property type="protein sequence ID" value="NOU62255.1"/>
    <property type="molecule type" value="Genomic_DNA"/>
</dbReference>
<dbReference type="NCBIfam" id="TIGR04056">
    <property type="entry name" value="OMP_RagA_SusC"/>
    <property type="match status" value="1"/>
</dbReference>
<evidence type="ECO:0000256" key="9">
    <source>
        <dbReference type="ARBA" id="ARBA00023237"/>
    </source>
</evidence>
<comment type="subcellular location">
    <subcellularLocation>
        <location evidence="1 10">Cell outer membrane</location>
        <topology evidence="1 10">Multi-pass membrane protein</topology>
    </subcellularLocation>
</comment>
<evidence type="ECO:0000256" key="10">
    <source>
        <dbReference type="PROSITE-ProRule" id="PRU01360"/>
    </source>
</evidence>
<evidence type="ECO:0000256" key="6">
    <source>
        <dbReference type="ARBA" id="ARBA00023077"/>
    </source>
</evidence>
<evidence type="ECO:0000259" key="13">
    <source>
        <dbReference type="Pfam" id="PF07715"/>
    </source>
</evidence>
<dbReference type="Pfam" id="PF00593">
    <property type="entry name" value="TonB_dep_Rec_b-barrel"/>
    <property type="match status" value="1"/>
</dbReference>
<feature type="domain" description="TonB-dependent receptor plug" evidence="13">
    <location>
        <begin position="148"/>
        <end position="256"/>
    </location>
</feature>
<evidence type="ECO:0000313" key="15">
    <source>
        <dbReference type="Proteomes" id="UP000732105"/>
    </source>
</evidence>
<keyword evidence="8" id="KW-0675">Receptor</keyword>
<dbReference type="InterPro" id="IPR036942">
    <property type="entry name" value="Beta-barrel_TonB_sf"/>
</dbReference>
<dbReference type="PROSITE" id="PS52016">
    <property type="entry name" value="TONB_DEPENDENT_REC_3"/>
    <property type="match status" value="1"/>
</dbReference>
<dbReference type="PANTHER" id="PTHR30069:SF29">
    <property type="entry name" value="HEMOGLOBIN AND HEMOGLOBIN-HAPTOGLOBIN-BINDING PROTEIN 1-RELATED"/>
    <property type="match status" value="1"/>
</dbReference>
<evidence type="ECO:0000256" key="7">
    <source>
        <dbReference type="ARBA" id="ARBA00023136"/>
    </source>
</evidence>
<dbReference type="SUPFAM" id="SSF56935">
    <property type="entry name" value="Porins"/>
    <property type="match status" value="1"/>
</dbReference>
<organism evidence="14 15">
    <name type="scientific">Marinifilum caeruleilacunae</name>
    <dbReference type="NCBI Taxonomy" id="2499076"/>
    <lineage>
        <taxon>Bacteria</taxon>
        <taxon>Pseudomonadati</taxon>
        <taxon>Bacteroidota</taxon>
        <taxon>Bacteroidia</taxon>
        <taxon>Marinilabiliales</taxon>
        <taxon>Marinifilaceae</taxon>
    </lineage>
</organism>
<dbReference type="Proteomes" id="UP000732105">
    <property type="component" value="Unassembled WGS sequence"/>
</dbReference>
<keyword evidence="2 10" id="KW-0813">Transport</keyword>
<dbReference type="InterPro" id="IPR000531">
    <property type="entry name" value="Beta-barrel_TonB"/>
</dbReference>
<sequence length="1012" mass="113216">MYNQNPLIMNQSKSREGLLFKVVSFSASTSFKQINRILGITIVFLMLSSVLYSQQLITVGGQIVDENDVSLPGVTVVVKGTSQGTISDIDGRYSLSGVQENATLVFSFVGMLSQDISVSSRTVINVKMEADAIGLEEVVAIGYGYTTKKELTGSVSSVDAEEFLQGDMTSPIRAIQGKVAGLSIISSNGADPNSDYTVRIRGLNSLSGGKSPLIIVDGAVWGGTLKSINPEQIESFDILKDGSAAAIYGTRATNGVILITLKKPEQGEIKCELSAFVSYESIDKNDLWFDADEYRSAIQELIPGNSNLDKGSSTDWLDEVTRTPINQNYNLSITGGTEKLAIRTNLSYKNNEGLFEDNYSNVVAPSIFVKQKAFNNRLILDYKLLYSRTTSSDIPGGLYEQAITRNPTEPIYDPENISGNKYYDNHIQGSRNPVAMINESTFDREVNFVNAVVNTEFKLLDNLSLNFTGSYNVWSGTDENYYTKHYPLLGKSGQAYVGSWKTKDYILEPSIRYRFTLGEDHRFNAIGGYSYNKGSNTSMSVTNGNFDTDKFSYHNIAAGNDLIEGLADISSYKETNKLIAFYGRVSYNYKDKYLASASLRHEGSSRFGKNDKWGTFPAVSLGWRIKEEGFMQDVDFINDLKVRAGVGVTGNQDIPNYQSIPRLSTRTGDSSGLFYYKGNWQNVYVPDNNPNPDLKWETKTEYNMGIDFGVFNRISGSVDLYSRTISDLLWYYDVPVPPNVYDKIYANVGEMTNKGIEITVNADVLKTSNFNWNSTITWSKNKNEMVKLSDPSRGYELDFIKYTPASTSWAQLLQEGEAVGDFWTPIYVATAEDGTIIYKDLDGDGVVDENSIGDRKNVGNEYPDYELGWQNRLTYKNFFLTFAFRAMVGHSLINWDRLNYENVRRLSDGRNAMKSVLDHPENFGEYRFDDRFLDDGTFIKLDNVVLGYDFKLGKSDLRLYVSGTNLLTITDFEGNDPEQIPVGIDTNYNTYGGDNLTYPYSRTYLLGLKFNF</sequence>
<name>A0ABX1X2D8_9BACT</name>
<dbReference type="PANTHER" id="PTHR30069">
    <property type="entry name" value="TONB-DEPENDENT OUTER MEMBRANE RECEPTOR"/>
    <property type="match status" value="1"/>
</dbReference>
<evidence type="ECO:0000256" key="1">
    <source>
        <dbReference type="ARBA" id="ARBA00004571"/>
    </source>
</evidence>
<dbReference type="InterPro" id="IPR023997">
    <property type="entry name" value="TonB-dep_OMP_SusC/RagA_CS"/>
</dbReference>
<dbReference type="InterPro" id="IPR039426">
    <property type="entry name" value="TonB-dep_rcpt-like"/>
</dbReference>
<evidence type="ECO:0000256" key="5">
    <source>
        <dbReference type="ARBA" id="ARBA00022729"/>
    </source>
</evidence>